<evidence type="ECO:0000313" key="4">
    <source>
        <dbReference type="EMBL" id="ADO67316.1"/>
    </source>
</evidence>
<dbReference type="GeneID" id="9887685"/>
<dbReference type="RefSeq" id="YP_003969915.1">
    <property type="nucleotide sequence ID" value="NC_014637.1"/>
</dbReference>
<reference evidence="4 5" key="1">
    <citation type="journal article" date="2010" name="Proc. Natl. Acad. Sci. U.S.A.">
        <title>Giant virus with a remarkable complement of genes infects marine zooplankton.</title>
        <authorList>
            <person name="Fischer M.G."/>
            <person name="Allen M.J."/>
            <person name="Wilson W.H."/>
            <person name="Suttle C.A."/>
        </authorList>
    </citation>
    <scope>NUCLEOTIDE SEQUENCE [LARGE SCALE GENOMIC DNA]</scope>
    <source>
        <strain evidence="4 5">BV-PW1</strain>
    </source>
</reference>
<dbReference type="Gene3D" id="3.40.50.10810">
    <property type="entry name" value="Tandem AAA-ATPase domain"/>
    <property type="match status" value="1"/>
</dbReference>
<dbReference type="Pfam" id="PF00271">
    <property type="entry name" value="Helicase_C"/>
    <property type="match status" value="1"/>
</dbReference>
<dbReference type="InterPro" id="IPR000330">
    <property type="entry name" value="SNF2_N"/>
</dbReference>
<dbReference type="PROSITE" id="PS51194">
    <property type="entry name" value="HELICASE_CTER"/>
    <property type="match status" value="1"/>
</dbReference>
<dbReference type="SMART" id="SM00490">
    <property type="entry name" value="HELICc"/>
    <property type="match status" value="1"/>
</dbReference>
<dbReference type="OrthoDB" id="1247at10239"/>
<evidence type="ECO:0000256" key="1">
    <source>
        <dbReference type="ARBA" id="ARBA00022801"/>
    </source>
</evidence>
<feature type="domain" description="Helicase ATP-binding" evidence="2">
    <location>
        <begin position="58"/>
        <end position="227"/>
    </location>
</feature>
<feature type="domain" description="Helicase C-terminal" evidence="3">
    <location>
        <begin position="431"/>
        <end position="633"/>
    </location>
</feature>
<evidence type="ECO:0000259" key="2">
    <source>
        <dbReference type="PROSITE" id="PS51192"/>
    </source>
</evidence>
<dbReference type="PROSITE" id="PS51192">
    <property type="entry name" value="HELICASE_ATP_BIND_1"/>
    <property type="match status" value="1"/>
</dbReference>
<dbReference type="SMART" id="SM00487">
    <property type="entry name" value="DEXDc"/>
    <property type="match status" value="1"/>
</dbReference>
<dbReference type="KEGG" id="vg:9887685"/>
<evidence type="ECO:0000313" key="5">
    <source>
        <dbReference type="Proteomes" id="UP000029781"/>
    </source>
</evidence>
<keyword evidence="4" id="KW-0067">ATP-binding</keyword>
<name>E3T553_CROVB</name>
<dbReference type="InterPro" id="IPR027417">
    <property type="entry name" value="P-loop_NTPase"/>
</dbReference>
<dbReference type="PANTHER" id="PTHR45766">
    <property type="entry name" value="DNA ANNEALING HELICASE AND ENDONUCLEASE ZRANB3 FAMILY MEMBER"/>
    <property type="match status" value="1"/>
</dbReference>
<dbReference type="InterPro" id="IPR001650">
    <property type="entry name" value="Helicase_C-like"/>
</dbReference>
<keyword evidence="5" id="KW-1185">Reference proteome</keyword>
<dbReference type="InterPro" id="IPR038718">
    <property type="entry name" value="SNF2-like_sf"/>
</dbReference>
<dbReference type="Gene3D" id="3.40.50.300">
    <property type="entry name" value="P-loop containing nucleotide triphosphate hydrolases"/>
    <property type="match status" value="1"/>
</dbReference>
<proteinExistence type="predicted"/>
<dbReference type="Proteomes" id="UP000029781">
    <property type="component" value="Segment"/>
</dbReference>
<dbReference type="EMBL" id="GU244497">
    <property type="protein sequence ID" value="ADO67316.1"/>
    <property type="molecule type" value="Genomic_DNA"/>
</dbReference>
<sequence length="777" mass="90873">MADKLDLQVNGRLFPSWMMKNFKKYTLPEIIRKEGEDPCNEVFKKDLTMYQKFLGQYLSYKSPFKDILVYHGLGSGKTVSAIGIYNILFNYTPKWNVFLLIKASLKNDPWLKDLGNWLDPKEKDLRMKNINFISYDAPNADSQFLEAIKKSDSSKSNLFIFDEAHNFIRNVYGNITSKKGKRAQVIYDYIVQEKKETGNARVILLTATPAINQPYELALIFNLLRPGSFPDNESMFNQIYISSSNFVSLNEETKNMFQRRILGLSSYYIGATPDKFADKIVHYVDLDMNPYYKKVYEHFEEVEEAKEKLLMKMSRGRVGENEMSTYKTYTRQSSNFVFPTMSSKLFGEKRPRPGQFRIKIEEANVIDEGKDIEIKTQLTRDKQALKDYEEALNEYIKGFIAYCEKARENDKNNNKSIQNDVKIFHTEYNGNIKKFLIQHKATNKMSSLLDILYTHSPKMVYIILKLLRSTGPVLVYSNYVKAEGIQLFKIYSKFFGFMNVVKDPKLTNKKQDYFRYMEYHGGIDAEIREKYKKIFNDPSNKYAEKIKIILISPAGSEGINLKNTRQVHLMEPYWNEVRIEQIIGRAIRQCSHADLPMNERKVDVYRYKMIRKNGKQTTDQEMESISRKKNNLIQSFLEAVREASVDCELFKNHNMMGLEYNCFKFNQENLLEKPIGPAFLQDEEFDTKINNGSNSIDAITKQIKVKKINIVISLDENNYSEKTPVWYHPETHFVYEKDLHYPIGKVKIDNASNPIQIEDGVYLVEEFIKIPEYKLFD</sequence>
<gene>
    <name evidence="4" type="ORF">crov283</name>
</gene>
<accession>E3T553</accession>
<protein>
    <submittedName>
        <fullName evidence="4">Putative superfamily II helicase/VV D11-like transcription factor</fullName>
    </submittedName>
</protein>
<dbReference type="GO" id="GO:0005524">
    <property type="term" value="F:ATP binding"/>
    <property type="evidence" value="ECO:0007669"/>
    <property type="project" value="InterPro"/>
</dbReference>
<organism evidence="4 5">
    <name type="scientific">Cafeteria roenbergensis virus (strain BV-PW1)</name>
    <name type="common">CroV</name>
    <dbReference type="NCBI Taxonomy" id="693272"/>
    <lineage>
        <taxon>Viruses</taxon>
        <taxon>Varidnaviria</taxon>
        <taxon>Bamfordvirae</taxon>
        <taxon>Nucleocytoviricota</taxon>
        <taxon>Megaviricetes</taxon>
        <taxon>Imitervirales</taxon>
        <taxon>Mimiviridae</taxon>
        <taxon>Aliimimivirinae</taxon>
        <taxon>Rheavirus</taxon>
        <taxon>Rheavirus sinusmexicani</taxon>
    </lineage>
</organism>
<keyword evidence="1" id="KW-0378">Hydrolase</keyword>
<evidence type="ECO:0000259" key="3">
    <source>
        <dbReference type="PROSITE" id="PS51194"/>
    </source>
</evidence>
<dbReference type="GO" id="GO:0004386">
    <property type="term" value="F:helicase activity"/>
    <property type="evidence" value="ECO:0007669"/>
    <property type="project" value="UniProtKB-KW"/>
</dbReference>
<dbReference type="Pfam" id="PF00176">
    <property type="entry name" value="SNF2-rel_dom"/>
    <property type="match status" value="1"/>
</dbReference>
<keyword evidence="4" id="KW-0347">Helicase</keyword>
<dbReference type="GO" id="GO:0016787">
    <property type="term" value="F:hydrolase activity"/>
    <property type="evidence" value="ECO:0007669"/>
    <property type="project" value="UniProtKB-KW"/>
</dbReference>
<dbReference type="InterPro" id="IPR014001">
    <property type="entry name" value="Helicase_ATP-bd"/>
</dbReference>
<organismHost>
    <name type="scientific">Cafeteria roenbergensis</name>
    <name type="common">Marine flagellate</name>
    <dbReference type="NCBI Taxonomy" id="33653"/>
</organismHost>
<dbReference type="CDD" id="cd18793">
    <property type="entry name" value="SF2_C_SNF"/>
    <property type="match status" value="1"/>
</dbReference>
<dbReference type="SUPFAM" id="SSF52540">
    <property type="entry name" value="P-loop containing nucleoside triphosphate hydrolases"/>
    <property type="match status" value="2"/>
</dbReference>
<dbReference type="PANTHER" id="PTHR45766:SF6">
    <property type="entry name" value="SWI_SNF-RELATED MATRIX-ASSOCIATED ACTIN-DEPENDENT REGULATOR OF CHROMATIN SUBFAMILY A-LIKE PROTEIN 1"/>
    <property type="match status" value="1"/>
</dbReference>
<dbReference type="InterPro" id="IPR049730">
    <property type="entry name" value="SNF2/RAD54-like_C"/>
</dbReference>
<keyword evidence="4" id="KW-0547">Nucleotide-binding</keyword>